<dbReference type="SMART" id="SM00279">
    <property type="entry name" value="HhH2"/>
    <property type="match status" value="1"/>
</dbReference>
<dbReference type="CDD" id="cd09898">
    <property type="entry name" value="H3TH_53EXO"/>
    <property type="match status" value="1"/>
</dbReference>
<dbReference type="SUPFAM" id="SSF88723">
    <property type="entry name" value="PIN domain-like"/>
    <property type="match status" value="1"/>
</dbReference>
<dbReference type="InterPro" id="IPR038969">
    <property type="entry name" value="FEN"/>
</dbReference>
<dbReference type="KEGG" id="mcd:MCRO_0555"/>
<dbReference type="RefSeq" id="WP_013054262.1">
    <property type="nucleotide sequence ID" value="NC_014014.1"/>
</dbReference>
<dbReference type="AlphaFoldDB" id="D5E5Y1"/>
<evidence type="ECO:0000256" key="1">
    <source>
        <dbReference type="ARBA" id="ARBA00022722"/>
    </source>
</evidence>
<dbReference type="GO" id="GO:0003677">
    <property type="term" value="F:DNA binding"/>
    <property type="evidence" value="ECO:0007669"/>
    <property type="project" value="UniProtKB-KW"/>
</dbReference>
<comment type="function">
    <text evidence="4">5'-3' exonuclease acting preferentially on double-stranded DNA.</text>
</comment>
<dbReference type="Gene3D" id="1.10.150.20">
    <property type="entry name" value="5' to 3' exonuclease, C-terminal subdomain"/>
    <property type="match status" value="1"/>
</dbReference>
<dbReference type="GO" id="GO:0008409">
    <property type="term" value="F:5'-3' exonuclease activity"/>
    <property type="evidence" value="ECO:0007669"/>
    <property type="project" value="InterPro"/>
</dbReference>
<evidence type="ECO:0000256" key="5">
    <source>
        <dbReference type="ARBA" id="ARBA00050026"/>
    </source>
</evidence>
<evidence type="ECO:0000256" key="3">
    <source>
        <dbReference type="ARBA" id="ARBA00023125"/>
    </source>
</evidence>
<dbReference type="GO" id="GO:0033567">
    <property type="term" value="P:DNA replication, Okazaki fragment processing"/>
    <property type="evidence" value="ECO:0007669"/>
    <property type="project" value="InterPro"/>
</dbReference>
<dbReference type="EMBL" id="CP001991">
    <property type="protein sequence ID" value="ADE19485.1"/>
    <property type="molecule type" value="Genomic_DNA"/>
</dbReference>
<keyword evidence="1" id="KW-0540">Nuclease</keyword>
<dbReference type="InterPro" id="IPR029060">
    <property type="entry name" value="PIN-like_dom_sf"/>
</dbReference>
<evidence type="ECO:0000259" key="6">
    <source>
        <dbReference type="SMART" id="SM00475"/>
    </source>
</evidence>
<proteinExistence type="predicted"/>
<dbReference type="PANTHER" id="PTHR42646:SF2">
    <property type="entry name" value="5'-3' EXONUCLEASE FAMILY PROTEIN"/>
    <property type="match status" value="1"/>
</dbReference>
<dbReference type="CDD" id="cd09859">
    <property type="entry name" value="PIN_53EXO"/>
    <property type="match status" value="1"/>
</dbReference>
<dbReference type="InterPro" id="IPR020045">
    <property type="entry name" value="DNA_polI_H3TH"/>
</dbReference>
<dbReference type="FunFam" id="1.10.150.20:FF:000003">
    <property type="entry name" value="DNA polymerase I"/>
    <property type="match status" value="1"/>
</dbReference>
<evidence type="ECO:0000256" key="4">
    <source>
        <dbReference type="ARBA" id="ARBA00049957"/>
    </source>
</evidence>
<dbReference type="NCBIfam" id="NF011547">
    <property type="entry name" value="PRK14976.1-4"/>
    <property type="match status" value="1"/>
</dbReference>
<protein>
    <recommendedName>
        <fullName evidence="5">5'-3' exonuclease</fullName>
    </recommendedName>
</protein>
<keyword evidence="8" id="KW-1185">Reference proteome</keyword>
<dbReference type="InterPro" id="IPR036279">
    <property type="entry name" value="5-3_exonuclease_C_sf"/>
</dbReference>
<dbReference type="eggNOG" id="COG0258">
    <property type="taxonomic scope" value="Bacteria"/>
</dbReference>
<dbReference type="GO" id="GO:0017108">
    <property type="term" value="F:5'-flap endonuclease activity"/>
    <property type="evidence" value="ECO:0007669"/>
    <property type="project" value="InterPro"/>
</dbReference>
<sequence length="293" mass="34032">MKKENFLIIDGNLLMFQSFYATYNPYNSYVMTSNKGVTTNGTFQFFTTLINLLEELKPKYLFIAFDAKGKTKRHEEYPDYKAGRTKAPEIIYEQFESVKKLLTLLKINHNEIVGAEADDLIATVSKINEVSKYIYSKDQDLLQLVKEDISIIYKNPETKKFATVNKDNFYDIYNFYPNQIPDYKAINGDTSDNLPGVKGIGKIGAIKLLEQFGSIHNVYDNIDKLTLKMQEKLLNSKEMSLLCYKLACLNNNVSDLQLDKNLYLYNIDIENAKDYFIELDLLRVFLRLENLKW</sequence>
<dbReference type="Pfam" id="PF01367">
    <property type="entry name" value="5_3_exonuc"/>
    <property type="match status" value="1"/>
</dbReference>
<evidence type="ECO:0000313" key="8">
    <source>
        <dbReference type="Proteomes" id="UP000001845"/>
    </source>
</evidence>
<evidence type="ECO:0000256" key="2">
    <source>
        <dbReference type="ARBA" id="ARBA00022801"/>
    </source>
</evidence>
<gene>
    <name evidence="7" type="ordered locus">MCRO_0555</name>
</gene>
<dbReference type="SUPFAM" id="SSF47807">
    <property type="entry name" value="5' to 3' exonuclease, C-terminal subdomain"/>
    <property type="match status" value="1"/>
</dbReference>
<dbReference type="SMART" id="SM00475">
    <property type="entry name" value="53EXOc"/>
    <property type="match status" value="1"/>
</dbReference>
<reference key="2">
    <citation type="submission" date="2010-03" db="EMBL/GenBank/DDBJ databases">
        <authorList>
            <person name="Ma Z."/>
            <person name="Wang X."/>
            <person name="Liu H."/>
        </authorList>
    </citation>
    <scope>NUCLEOTIDE SEQUENCE</scope>
    <source>
        <strain>MP145</strain>
    </source>
</reference>
<accession>D5E5Y1</accession>
<reference evidence="7 8" key="3">
    <citation type="journal article" date="2011" name="J. Bacteriol.">
        <title>Genome sequences of Mycoplasma alligatoris A21JP2T and Mycoplasma crocodyli MP145T.</title>
        <authorList>
            <person name="Brown D.R."/>
            <person name="Farmerie W.G."/>
            <person name="May M."/>
            <person name="Benders G.A."/>
            <person name="Durkin A.S."/>
            <person name="Hlavinka K."/>
            <person name="Hostetler J."/>
            <person name="Jackson J."/>
            <person name="Johnson J."/>
            <person name="Miller R.H."/>
            <person name="Paralanov V."/>
            <person name="Radune D."/>
            <person name="Szczypinski B."/>
            <person name="Glass J.I."/>
        </authorList>
    </citation>
    <scope>NUCLEOTIDE SEQUENCE [LARGE SCALE GENOMIC DNA]</scope>
    <source>
        <strain evidence="8">ATCC 51981 / MP145</strain>
    </source>
</reference>
<reference evidence="8" key="1">
    <citation type="submission" date="2010-03" db="EMBL/GenBank/DDBJ databases">
        <title>The complete genome of Mycoplasma crocodyli MP145.</title>
        <authorList>
            <person name="Glass J.I."/>
            <person name="Durkin A.S."/>
            <person name="Hostetler J."/>
            <person name="Jackson J."/>
            <person name="Johnson J."/>
            <person name="May M.A."/>
            <person name="Paralanov V."/>
            <person name="Radune D."/>
            <person name="Szczypinski B."/>
            <person name="Brown D.R."/>
        </authorList>
    </citation>
    <scope>NUCLEOTIDE SEQUENCE [LARGE SCALE GENOMIC DNA]</scope>
    <source>
        <strain evidence="8">ATCC 51981 / MP145</strain>
    </source>
</reference>
<name>D5E5Y1_MYCCM</name>
<dbReference type="HOGENOM" id="CLU_004675_1_5_14"/>
<dbReference type="Gene3D" id="3.40.50.1010">
    <property type="entry name" value="5'-nuclease"/>
    <property type="match status" value="1"/>
</dbReference>
<dbReference type="InterPro" id="IPR008918">
    <property type="entry name" value="HhH2"/>
</dbReference>
<dbReference type="Proteomes" id="UP000001845">
    <property type="component" value="Chromosome"/>
</dbReference>
<keyword evidence="3" id="KW-0238">DNA-binding</keyword>
<dbReference type="OrthoDB" id="9806424at2"/>
<keyword evidence="2 7" id="KW-0378">Hydrolase</keyword>
<evidence type="ECO:0000313" key="7">
    <source>
        <dbReference type="EMBL" id="ADE19485.1"/>
    </source>
</evidence>
<dbReference type="InterPro" id="IPR002421">
    <property type="entry name" value="5-3_exonuclease"/>
</dbReference>
<feature type="domain" description="5'-3' exonuclease" evidence="6">
    <location>
        <begin position="2"/>
        <end position="266"/>
    </location>
</feature>
<dbReference type="PANTHER" id="PTHR42646">
    <property type="entry name" value="FLAP ENDONUCLEASE XNI"/>
    <property type="match status" value="1"/>
</dbReference>
<dbReference type="STRING" id="512564.MCRO_0555"/>
<dbReference type="InterPro" id="IPR020046">
    <property type="entry name" value="5-3_exonucl_a-hlix_arch_N"/>
</dbReference>
<dbReference type="Pfam" id="PF02739">
    <property type="entry name" value="5_3_exonuc_N"/>
    <property type="match status" value="1"/>
</dbReference>
<organism evidence="7 8">
    <name type="scientific">Mycoplasma crocodyli (strain ATCC 51981 / MP145)</name>
    <dbReference type="NCBI Taxonomy" id="512564"/>
    <lineage>
        <taxon>Bacteria</taxon>
        <taxon>Bacillati</taxon>
        <taxon>Mycoplasmatota</taxon>
        <taxon>Mollicutes</taxon>
        <taxon>Mycoplasmataceae</taxon>
        <taxon>Mycoplasma</taxon>
    </lineage>
</organism>